<dbReference type="AlphaFoldDB" id="A0A2M6XBR0"/>
<dbReference type="PANTHER" id="PTHR43393:SF3">
    <property type="entry name" value="LYSINE DECARBOXYLASE-LIKE PROTEIN"/>
    <property type="match status" value="1"/>
</dbReference>
<evidence type="ECO:0008006" key="3">
    <source>
        <dbReference type="Google" id="ProtNLM"/>
    </source>
</evidence>
<dbReference type="PANTHER" id="PTHR43393">
    <property type="entry name" value="CYTOKININ RIBOSIDE 5'-MONOPHOSPHATE PHOSPHORIBOHYDROLASE"/>
    <property type="match status" value="1"/>
</dbReference>
<evidence type="ECO:0000313" key="1">
    <source>
        <dbReference type="EMBL" id="PIU02439.1"/>
    </source>
</evidence>
<dbReference type="Pfam" id="PF18306">
    <property type="entry name" value="LDcluster4"/>
    <property type="match status" value="1"/>
</dbReference>
<protein>
    <recommendedName>
        <fullName evidence="3">TIGR00725 family protein</fullName>
    </recommendedName>
</protein>
<dbReference type="GO" id="GO:0005829">
    <property type="term" value="C:cytosol"/>
    <property type="evidence" value="ECO:0007669"/>
    <property type="project" value="TreeGrafter"/>
</dbReference>
<dbReference type="InterPro" id="IPR052341">
    <property type="entry name" value="LOG_family_nucleotidases"/>
</dbReference>
<evidence type="ECO:0000313" key="2">
    <source>
        <dbReference type="Proteomes" id="UP000231214"/>
    </source>
</evidence>
<dbReference type="Gene3D" id="3.40.50.450">
    <property type="match status" value="1"/>
</dbReference>
<organism evidence="1 2">
    <name type="scientific">Candidatus Shapirobacteria bacterium CG09_land_8_20_14_0_10_49_15</name>
    <dbReference type="NCBI Taxonomy" id="1974482"/>
    <lineage>
        <taxon>Bacteria</taxon>
        <taxon>Candidatus Shapironibacteriota</taxon>
    </lineage>
</organism>
<sequence length="185" mass="20121">MARQKSRYKICISGGASGKTSQRAYPLARQVAAEIAKQGHVLITGATNGVPYEAAKMAKEAGGDNIGFSPAGTEIEHRQKYRLPMSPKVFDHIIYTEAGYSGRNLLMVRSADATIIIDGRIGTLNEFTSAFEEYEIIGVLEGSGGMADEIRHLLQVAGKGQRKTIFDHDPVNLVTKVIEAIKKEK</sequence>
<reference evidence="2" key="1">
    <citation type="submission" date="2017-09" db="EMBL/GenBank/DDBJ databases">
        <title>Depth-based differentiation of microbial function through sediment-hosted aquifers and enrichment of novel symbionts in the deep terrestrial subsurface.</title>
        <authorList>
            <person name="Probst A.J."/>
            <person name="Ladd B."/>
            <person name="Jarett J.K."/>
            <person name="Geller-Mcgrath D.E."/>
            <person name="Sieber C.M.K."/>
            <person name="Emerson J.B."/>
            <person name="Anantharaman K."/>
            <person name="Thomas B.C."/>
            <person name="Malmstrom R."/>
            <person name="Stieglmeier M."/>
            <person name="Klingl A."/>
            <person name="Woyke T."/>
            <person name="Ryan C.M."/>
            <person name="Banfield J.F."/>
        </authorList>
    </citation>
    <scope>NUCLEOTIDE SEQUENCE [LARGE SCALE GENOMIC DNA]</scope>
</reference>
<dbReference type="InterPro" id="IPR041164">
    <property type="entry name" value="LDcluster4"/>
</dbReference>
<proteinExistence type="predicted"/>
<gene>
    <name evidence="1" type="ORF">COT66_00190</name>
</gene>
<dbReference type="Proteomes" id="UP000231214">
    <property type="component" value="Unassembled WGS sequence"/>
</dbReference>
<comment type="caution">
    <text evidence="1">The sequence shown here is derived from an EMBL/GenBank/DDBJ whole genome shotgun (WGS) entry which is preliminary data.</text>
</comment>
<name>A0A2M6XBR0_9BACT</name>
<accession>A0A2M6XBR0</accession>
<dbReference type="SUPFAM" id="SSF102405">
    <property type="entry name" value="MCP/YpsA-like"/>
    <property type="match status" value="1"/>
</dbReference>
<dbReference type="EMBL" id="PEZK01000004">
    <property type="protein sequence ID" value="PIU02439.1"/>
    <property type="molecule type" value="Genomic_DNA"/>
</dbReference>